<accession>A0A645B6G5</accession>
<proteinExistence type="predicted"/>
<feature type="transmembrane region" description="Helical" evidence="1">
    <location>
        <begin position="36"/>
        <end position="57"/>
    </location>
</feature>
<protein>
    <submittedName>
        <fullName evidence="2">Uncharacterized protein</fullName>
    </submittedName>
</protein>
<feature type="transmembrane region" description="Helical" evidence="1">
    <location>
        <begin position="9"/>
        <end position="30"/>
    </location>
</feature>
<dbReference type="EMBL" id="VSSQ01018091">
    <property type="protein sequence ID" value="MPM60992.1"/>
    <property type="molecule type" value="Genomic_DNA"/>
</dbReference>
<reference evidence="2" key="1">
    <citation type="submission" date="2019-08" db="EMBL/GenBank/DDBJ databases">
        <authorList>
            <person name="Kucharzyk K."/>
            <person name="Murdoch R.W."/>
            <person name="Higgins S."/>
            <person name="Loffler F."/>
        </authorList>
    </citation>
    <scope>NUCLEOTIDE SEQUENCE</scope>
</reference>
<name>A0A645B6G5_9ZZZZ</name>
<keyword evidence="1" id="KW-0812">Transmembrane</keyword>
<dbReference type="AlphaFoldDB" id="A0A645B6G5"/>
<keyword evidence="1" id="KW-1133">Transmembrane helix</keyword>
<keyword evidence="1" id="KW-0472">Membrane</keyword>
<organism evidence="2">
    <name type="scientific">bioreactor metagenome</name>
    <dbReference type="NCBI Taxonomy" id="1076179"/>
    <lineage>
        <taxon>unclassified sequences</taxon>
        <taxon>metagenomes</taxon>
        <taxon>ecological metagenomes</taxon>
    </lineage>
</organism>
<evidence type="ECO:0000256" key="1">
    <source>
        <dbReference type="SAM" id="Phobius"/>
    </source>
</evidence>
<comment type="caution">
    <text evidence="2">The sequence shown here is derived from an EMBL/GenBank/DDBJ whole genome shotgun (WGS) entry which is preliminary data.</text>
</comment>
<sequence>MKNNSEDNMILYSGIGLFSGALTGSFVGIFTNDFLYSLSFFAGTFSILGFIASKFASQIGKFIAKSR</sequence>
<evidence type="ECO:0000313" key="2">
    <source>
        <dbReference type="EMBL" id="MPM60992.1"/>
    </source>
</evidence>
<gene>
    <name evidence="2" type="ORF">SDC9_107846</name>
</gene>